<dbReference type="EMBL" id="JAHVAH010000001">
    <property type="protein sequence ID" value="MBW0143917.1"/>
    <property type="molecule type" value="Genomic_DNA"/>
</dbReference>
<dbReference type="RefSeq" id="WP_218631964.1">
    <property type="nucleotide sequence ID" value="NZ_JAHVAH010000001.1"/>
</dbReference>
<reference evidence="2 3" key="1">
    <citation type="submission" date="2021-07" db="EMBL/GenBank/DDBJ databases">
        <title>The draft genome sequence of Sphingomicrobium sp. B8.</title>
        <authorList>
            <person name="Mu L."/>
        </authorList>
    </citation>
    <scope>NUCLEOTIDE SEQUENCE [LARGE SCALE GENOMIC DNA]</scope>
    <source>
        <strain evidence="2 3">B8</strain>
    </source>
</reference>
<dbReference type="Proteomes" id="UP000698028">
    <property type="component" value="Unassembled WGS sequence"/>
</dbReference>
<sequence>MIGKWTKALLALLALGAGGAATSASDSPVTDRWIADPEEQYLLDVRLRANRVGDGVRAYPTPEGACIVFGDFLTTLDVPLKIDLEAQRASGWAFTEDNVVDIDRTTATANANGNRKSIAITDIREVPEGWCIDTSALADWFGLEVEANMSGAVLRLESEAKLPVELAAERRKRAEKLANRASFDIESLPQVKLPYRMWRTPALDVVVSAGAAYSANGGVEIDRSAAIYASGEFAKMSFDARIASQDRGIGESVRLRAYRSDPGGDMLGPLGATHFEVGDLVHGSNGVGTSLGNGRGALITNRPLRRLANFDKVSFEGELPAGWDAELYRNGQLLAFATTTPDGRYRFEDIELQYGENDVEIVLYGPQGQVRTRQESVLVGDQQIPPGKTWYFASASQPDRGLLSFGDEGDPLVDAQATVAFDHGIDQKTSAGILAQTLLMQDETVSWVEGTVRRTIGPALVEVSGLYNTRGGYGVRGRAIGEIGNVSVGLSSTINRGPTIDDRQQTLRGDHSISASVPIKLGERSIPLTARARLQEFADGTSTLSAGGRFSLGIGRMNVGTEIDYQRSGMGRPGAAPRDNVEARLVAAGRMGPVRLQGTSEFDLYDLRLERAGVSAYWSGGDNVDWDAGLAFEPRINRFRARVSHVRRFEVASVALTAEAASDGSFAAGINLAFSLDTPNGNFRPTSKTLARNGSVRARIFRDDNDNGIRDADEPYQAGVALAAGRQVSDDVTDENGMIVLAGLPTHVPVAIGIDHDSLGDPSLTPKDALRVMVPRPGVVGEIDIPLVGAGMVEGTLVNQSGPVEGLELVLMDRNGQTVARTRSDFDGYFLFEGVPYGNYRIALGAETAEVLMVKAALDVPAMVGPDRPYMRVGTIALTPDTGKIAQARAPPLMASLSSEPTTPSGDEIEVAETGMSVSAAASLDTAAIVDVLVGGGY</sequence>
<protein>
    <submittedName>
        <fullName evidence="2">Carboxypeptidase-like regulatory domain-containing protein</fullName>
    </submittedName>
</protein>
<gene>
    <name evidence="2" type="ORF">KTQ36_01240</name>
</gene>
<keyword evidence="3" id="KW-1185">Reference proteome</keyword>
<comment type="caution">
    <text evidence="2">The sequence shown here is derived from an EMBL/GenBank/DDBJ whole genome shotgun (WGS) entry which is preliminary data.</text>
</comment>
<evidence type="ECO:0000313" key="3">
    <source>
        <dbReference type="Proteomes" id="UP000698028"/>
    </source>
</evidence>
<proteinExistence type="predicted"/>
<organism evidence="2 3">
    <name type="scientific">Sphingomicrobium clamense</name>
    <dbReference type="NCBI Taxonomy" id="2851013"/>
    <lineage>
        <taxon>Bacteria</taxon>
        <taxon>Pseudomonadati</taxon>
        <taxon>Pseudomonadota</taxon>
        <taxon>Alphaproteobacteria</taxon>
        <taxon>Sphingomonadales</taxon>
        <taxon>Sphingomonadaceae</taxon>
        <taxon>Sphingomicrobium</taxon>
    </lineage>
</organism>
<keyword evidence="1" id="KW-0732">Signal</keyword>
<evidence type="ECO:0000256" key="1">
    <source>
        <dbReference type="SAM" id="SignalP"/>
    </source>
</evidence>
<evidence type="ECO:0000313" key="2">
    <source>
        <dbReference type="EMBL" id="MBW0143917.1"/>
    </source>
</evidence>
<feature type="signal peptide" evidence="1">
    <location>
        <begin position="1"/>
        <end position="23"/>
    </location>
</feature>
<accession>A0ABS6V3Y1</accession>
<name>A0ABS6V3Y1_9SPHN</name>
<feature type="chain" id="PRO_5046779134" evidence="1">
    <location>
        <begin position="24"/>
        <end position="938"/>
    </location>
</feature>